<evidence type="ECO:0000259" key="1">
    <source>
        <dbReference type="Pfam" id="PF24315"/>
    </source>
</evidence>
<dbReference type="Proteomes" id="UP000325849">
    <property type="component" value="Unassembled WGS sequence"/>
</dbReference>
<dbReference type="EMBL" id="VJZD01000061">
    <property type="protein sequence ID" value="MPY33000.1"/>
    <property type="molecule type" value="Genomic_DNA"/>
</dbReference>
<organism evidence="2 3">
    <name type="scientific">Streptomyces adustus</name>
    <dbReference type="NCBI Taxonomy" id="1609272"/>
    <lineage>
        <taxon>Bacteria</taxon>
        <taxon>Bacillati</taxon>
        <taxon>Actinomycetota</taxon>
        <taxon>Actinomycetes</taxon>
        <taxon>Kitasatosporales</taxon>
        <taxon>Streptomycetaceae</taxon>
        <taxon>Streptomyces</taxon>
    </lineage>
</organism>
<evidence type="ECO:0000313" key="3">
    <source>
        <dbReference type="Proteomes" id="UP000325849"/>
    </source>
</evidence>
<evidence type="ECO:0000313" key="2">
    <source>
        <dbReference type="EMBL" id="MPY33000.1"/>
    </source>
</evidence>
<gene>
    <name evidence="2" type="ORF">FNH09_17555</name>
</gene>
<dbReference type="Pfam" id="PF24315">
    <property type="entry name" value="DUF7489"/>
    <property type="match status" value="1"/>
</dbReference>
<reference evidence="2 3" key="1">
    <citation type="submission" date="2019-07" db="EMBL/GenBank/DDBJ databases">
        <title>New species of Amycolatopsis and Streptomyces.</title>
        <authorList>
            <person name="Duangmal K."/>
            <person name="Teo W.F.A."/>
            <person name="Lipun K."/>
        </authorList>
    </citation>
    <scope>NUCLEOTIDE SEQUENCE [LARGE SCALE GENOMIC DNA]</scope>
    <source>
        <strain evidence="2 3">NBRC 109810</strain>
    </source>
</reference>
<dbReference type="InterPro" id="IPR055912">
    <property type="entry name" value="DUF7489"/>
</dbReference>
<accession>A0A5N8VCK8</accession>
<feature type="domain" description="DUF7489" evidence="1">
    <location>
        <begin position="9"/>
        <end position="71"/>
    </location>
</feature>
<proteinExistence type="predicted"/>
<dbReference type="AlphaFoldDB" id="A0A5N8VCK8"/>
<sequence>MFKSHEPGSDDAWEGIVEDKSRGMLDGANMYHFVKVRRGDGQFIKVRIDRGLWKSIAVGDRIVKEPGGGPIKA</sequence>
<keyword evidence="3" id="KW-1185">Reference proteome</keyword>
<name>A0A5N8VCK8_9ACTN</name>
<dbReference type="OrthoDB" id="3481166at2"/>
<dbReference type="RefSeq" id="WP_152888922.1">
    <property type="nucleotide sequence ID" value="NZ_VJZD01000061.1"/>
</dbReference>
<protein>
    <recommendedName>
        <fullName evidence="1">DUF7489 domain-containing protein</fullName>
    </recommendedName>
</protein>
<comment type="caution">
    <text evidence="2">The sequence shown here is derived from an EMBL/GenBank/DDBJ whole genome shotgun (WGS) entry which is preliminary data.</text>
</comment>